<reference evidence="3 4" key="1">
    <citation type="journal article" date="2009" name="Genome Res.">
        <title>Comparative genomic analyses of the human fungal pathogens Coccidioides and their relatives.</title>
        <authorList>
            <person name="Sharpton T.J."/>
            <person name="Stajich J.E."/>
            <person name="Rounsley S.D."/>
            <person name="Gardner M.J."/>
            <person name="Wortman J.R."/>
            <person name="Jordar V.S."/>
            <person name="Maiti R."/>
            <person name="Kodira C.D."/>
            <person name="Neafsey D.E."/>
            <person name="Zeng Q."/>
            <person name="Hung C.-Y."/>
            <person name="McMahan C."/>
            <person name="Muszewska A."/>
            <person name="Grynberg M."/>
            <person name="Mandel M.A."/>
            <person name="Kellner E.M."/>
            <person name="Barker B.M."/>
            <person name="Galgiani J.N."/>
            <person name="Orbach M.J."/>
            <person name="Kirkland T.N."/>
            <person name="Cole G.T."/>
            <person name="Henn M.R."/>
            <person name="Birren B.W."/>
            <person name="Taylor J.W."/>
        </authorList>
    </citation>
    <scope>NUCLEOTIDE SEQUENCE [LARGE SCALE GENOMIC DNA]</scope>
    <source>
        <strain evidence="4">C735</strain>
    </source>
</reference>
<feature type="domain" description="Sulfatase N-terminal" evidence="2">
    <location>
        <begin position="539"/>
        <end position="730"/>
    </location>
</feature>
<dbReference type="HOGENOM" id="CLU_016056_0_0_1"/>
<feature type="transmembrane region" description="Helical" evidence="1">
    <location>
        <begin position="12"/>
        <end position="30"/>
    </location>
</feature>
<dbReference type="Gene3D" id="3.40.720.10">
    <property type="entry name" value="Alkaline Phosphatase, subunit A"/>
    <property type="match status" value="1"/>
</dbReference>
<evidence type="ECO:0000256" key="1">
    <source>
        <dbReference type="SAM" id="Phobius"/>
    </source>
</evidence>
<protein>
    <submittedName>
        <fullName evidence="3">Sulfatase domain containing protein</fullName>
    </submittedName>
</protein>
<accession>C5PJ67</accession>
<evidence type="ECO:0000259" key="2">
    <source>
        <dbReference type="Pfam" id="PF00884"/>
    </source>
</evidence>
<dbReference type="PANTHER" id="PTHR43751:SF3">
    <property type="entry name" value="SULFATASE N-TERMINAL DOMAIN-CONTAINING PROTEIN"/>
    <property type="match status" value="1"/>
</dbReference>
<dbReference type="InterPro" id="IPR052701">
    <property type="entry name" value="GAG_Ulvan_Degrading_Sulfatases"/>
</dbReference>
<evidence type="ECO:0000313" key="3">
    <source>
        <dbReference type="EMBL" id="EER23016.1"/>
    </source>
</evidence>
<name>C5PJ67_COCP7</name>
<sequence>MNIPSVRLSRPFLFSLLVVAVLASKFLHLFQHAHTIPPLRFILYFPTFFVQDVVTVIVGRLLLQPGTGALFVAALTLGAFLSFLMLATAAGQLGFYYITGAEMQFDSASNVAGDPAAIGLILSGVVEVMVSAMILIIIAFFCTPWLYNKVGFWLAAVWKLTTPGNWDMLLPTVRTRPDQSHKRVIRIWPFCLLTGVLALITLLCLRPSRPYNHISVTLPVALLRVFHSPTHTENKCALGASLSSEPFPFPELIAEENWEMPRGHFKGWAPGKSNMLANTYRKKKPEWLLDDTPYGFGRWQRAFPDPTNSTAHAEESIEDKCQSGDAANYYNPVADPLRITNLDMAMYESLEAALSSVLISNVVLITMESHRKDLFPVKEGSNLHKNILESHDEKDREEINMKLRQLTPVAEQVTGEHFWKNSTGKPDLEFSSDIWRDSVAPGMGGINVVGAVTGSSLSFKSFLGSHCGVFPLPVNFLEEVTTDVYQPCIPQILQLFNNAKKENKTSKAQLEQRVESDPYRADVHSRPWKSVFIQSITDTYDRQGIMNEKMGMHEVIVKETLLNESSKYYPPKSPILNYFGFPDTDVRAPVRDMIMEAAQNKTRLFLSHFTSTTHHPWKVPDFYNKTDYMGSQAHKNMNSFLNTIRYVDLWMGEILGMIDKAGIANETLVVFVGDHGQAFEEDGPMTGTYKNGHISNFRVPIVFRHPHLPRIQIEANATSMAILPTLLDLLIHSKSLNSFDTAVASDIIHDYEGQSLLRPFKSEHKGRYSWNLGIINSGGDMVSVQSAGKPWRVIVPLKQEFSYRFTNLDTDPDEIDPIEGWSVSELSHTLKQKWGDEAVDWLVKADGVTRWWKREMHRLYNYDKDE</sequence>
<dbReference type="KEGG" id="cpw:9690630"/>
<dbReference type="VEuPathDB" id="FungiDB:CPC735_020440"/>
<keyword evidence="1" id="KW-0812">Transmembrane</keyword>
<dbReference type="RefSeq" id="XP_003065161.1">
    <property type="nucleotide sequence ID" value="XM_003065115.1"/>
</dbReference>
<keyword evidence="1" id="KW-1133">Transmembrane helix</keyword>
<dbReference type="AlphaFoldDB" id="C5PJ67"/>
<feature type="transmembrane region" description="Helical" evidence="1">
    <location>
        <begin position="184"/>
        <end position="203"/>
    </location>
</feature>
<feature type="transmembrane region" description="Helical" evidence="1">
    <location>
        <begin position="70"/>
        <end position="98"/>
    </location>
</feature>
<dbReference type="OrthoDB" id="96314at2759"/>
<dbReference type="PANTHER" id="PTHR43751">
    <property type="entry name" value="SULFATASE"/>
    <property type="match status" value="1"/>
</dbReference>
<dbReference type="Proteomes" id="UP000009084">
    <property type="component" value="Unassembled WGS sequence"/>
</dbReference>
<organism evidence="3 4">
    <name type="scientific">Coccidioides posadasii (strain C735)</name>
    <name type="common">Valley fever fungus</name>
    <dbReference type="NCBI Taxonomy" id="222929"/>
    <lineage>
        <taxon>Eukaryota</taxon>
        <taxon>Fungi</taxon>
        <taxon>Dikarya</taxon>
        <taxon>Ascomycota</taxon>
        <taxon>Pezizomycotina</taxon>
        <taxon>Eurotiomycetes</taxon>
        <taxon>Eurotiomycetidae</taxon>
        <taxon>Onygenales</taxon>
        <taxon>Onygenaceae</taxon>
        <taxon>Coccidioides</taxon>
    </lineage>
</organism>
<dbReference type="InterPro" id="IPR017850">
    <property type="entry name" value="Alkaline_phosphatase_core_sf"/>
</dbReference>
<feature type="transmembrane region" description="Helical" evidence="1">
    <location>
        <begin position="118"/>
        <end position="142"/>
    </location>
</feature>
<dbReference type="Pfam" id="PF00884">
    <property type="entry name" value="Sulfatase"/>
    <property type="match status" value="1"/>
</dbReference>
<comment type="caution">
    <text evidence="3">The sequence shown here is derived from an EMBL/GenBank/DDBJ whole genome shotgun (WGS) entry which is preliminary data.</text>
</comment>
<keyword evidence="1" id="KW-0472">Membrane</keyword>
<evidence type="ECO:0000313" key="4">
    <source>
        <dbReference type="Proteomes" id="UP000009084"/>
    </source>
</evidence>
<proteinExistence type="predicted"/>
<feature type="transmembrane region" description="Helical" evidence="1">
    <location>
        <begin position="42"/>
        <end position="63"/>
    </location>
</feature>
<dbReference type="InterPro" id="IPR000917">
    <property type="entry name" value="Sulfatase_N"/>
</dbReference>
<dbReference type="EMBL" id="ACFW01000051">
    <property type="protein sequence ID" value="EER23016.1"/>
    <property type="molecule type" value="Genomic_DNA"/>
</dbReference>
<dbReference type="SUPFAM" id="SSF53649">
    <property type="entry name" value="Alkaline phosphatase-like"/>
    <property type="match status" value="1"/>
</dbReference>
<gene>
    <name evidence="3" type="ORF">CPC735_020440</name>
</gene>